<name>A0A192CH26_ECO25</name>
<dbReference type="PATRIC" id="fig|941280.3.peg.3929"/>
<dbReference type="Proteomes" id="UP000183316">
    <property type="component" value="Chromosome"/>
</dbReference>
<accession>A0A192CH26</accession>
<evidence type="ECO:0000313" key="2">
    <source>
        <dbReference type="Proteomes" id="UP000183316"/>
    </source>
</evidence>
<gene>
    <name evidence="1" type="ORF">WLH_03954</name>
</gene>
<dbReference type="EMBL" id="CP015085">
    <property type="protein sequence ID" value="ANK05215.1"/>
    <property type="molecule type" value="Genomic_DNA"/>
</dbReference>
<protein>
    <submittedName>
        <fullName evidence="1">Putative cytosolic protein</fullName>
    </submittedName>
</protein>
<dbReference type="AlphaFoldDB" id="A0A192CH26"/>
<sequence length="59" mass="6776">MQGNRHVPAWLRQSALCSYRMRCERLTRSTKSLKLNIFNGLCRPDKRSASGCFAFVISL</sequence>
<proteinExistence type="predicted"/>
<evidence type="ECO:0000313" key="1">
    <source>
        <dbReference type="EMBL" id="ANK05215.1"/>
    </source>
</evidence>
<organism evidence="1 2">
    <name type="scientific">Escherichia coli O25b:H4</name>
    <dbReference type="NCBI Taxonomy" id="941280"/>
    <lineage>
        <taxon>Bacteria</taxon>
        <taxon>Pseudomonadati</taxon>
        <taxon>Pseudomonadota</taxon>
        <taxon>Gammaproteobacteria</taxon>
        <taxon>Enterobacterales</taxon>
        <taxon>Enterobacteriaceae</taxon>
        <taxon>Escherichia</taxon>
    </lineage>
</organism>
<reference evidence="1 2" key="1">
    <citation type="submission" date="2016-03" db="EMBL/GenBank/DDBJ databases">
        <title>Genome Sequence and Comparative Pathogenic Determinants of Uropathogenic Escherichia coli O25b:H4, a Clinical Isolate from Saudi Arabia.</title>
        <authorList>
            <person name="Alyamani E.A.J."/>
            <person name="Khiyami M.A."/>
            <person name="Booq R.Y."/>
            <person name="Bahwerth F.S."/>
            <person name="Vaisvil B."/>
            <person name="Schmitt D.P."/>
            <person name="Kapatral V."/>
        </authorList>
    </citation>
    <scope>NUCLEOTIDE SEQUENCE [LARGE SCALE GENOMIC DNA]</scope>
    <source>
        <strain evidence="1 2">O25b:H4</strain>
    </source>
</reference>